<keyword evidence="2" id="KW-1185">Reference proteome</keyword>
<dbReference type="InterPro" id="IPR046601">
    <property type="entry name" value="DUF6660"/>
</dbReference>
<dbReference type="Proteomes" id="UP000076630">
    <property type="component" value="Unassembled WGS sequence"/>
</dbReference>
<evidence type="ECO:0000313" key="2">
    <source>
        <dbReference type="Proteomes" id="UP000076630"/>
    </source>
</evidence>
<comment type="caution">
    <text evidence="1">The sequence shown here is derived from an EMBL/GenBank/DDBJ whole genome shotgun (WGS) entry which is preliminary data.</text>
</comment>
<proteinExistence type="predicted"/>
<protein>
    <submittedName>
        <fullName evidence="1">Uncharacterized protein</fullName>
    </submittedName>
</protein>
<dbReference type="OrthoDB" id="997115at2"/>
<organism evidence="1 2">
    <name type="scientific">Myroides marinus</name>
    <dbReference type="NCBI Taxonomy" id="703342"/>
    <lineage>
        <taxon>Bacteria</taxon>
        <taxon>Pseudomonadati</taxon>
        <taxon>Bacteroidota</taxon>
        <taxon>Flavobacteriia</taxon>
        <taxon>Flavobacteriales</taxon>
        <taxon>Flavobacteriaceae</taxon>
        <taxon>Myroides</taxon>
    </lineage>
</organism>
<dbReference type="RefSeq" id="WP_038987458.1">
    <property type="nucleotide sequence ID" value="NZ_JACAJN010000007.1"/>
</dbReference>
<accession>A0A163UZY0</accession>
<reference evidence="1 2" key="1">
    <citation type="submission" date="2016-01" db="EMBL/GenBank/DDBJ databases">
        <title>Whole genome sequencing of Myroides marinus L41.</title>
        <authorList>
            <person name="Hong K.W."/>
        </authorList>
    </citation>
    <scope>NUCLEOTIDE SEQUENCE [LARGE SCALE GENOMIC DNA]</scope>
    <source>
        <strain evidence="1 2">L41</strain>
    </source>
</reference>
<dbReference type="Pfam" id="PF20365">
    <property type="entry name" value="DUF6660"/>
    <property type="match status" value="1"/>
</dbReference>
<name>A0A163UZY0_9FLAO</name>
<dbReference type="EMBL" id="LQNU01000095">
    <property type="protein sequence ID" value="KZE74120.1"/>
    <property type="molecule type" value="Genomic_DNA"/>
</dbReference>
<gene>
    <name evidence="1" type="ORF">AV926_17950</name>
</gene>
<dbReference type="AlphaFoldDB" id="A0A163UZY0"/>
<sequence>MKQFKSILNLLLSLVFLAISFYPCADSYAGVLVSQNIESTHLTTVEQADLDYQHDLCSPLCSCSCCAVSLTVADVITIIDFTPTVVILKTPIYHKETVIRMEYPIWQPPKIVA</sequence>
<evidence type="ECO:0000313" key="1">
    <source>
        <dbReference type="EMBL" id="KZE74120.1"/>
    </source>
</evidence>